<dbReference type="GO" id="GO:0000271">
    <property type="term" value="P:polysaccharide biosynthetic process"/>
    <property type="evidence" value="ECO:0007669"/>
    <property type="project" value="InterPro"/>
</dbReference>
<dbReference type="EMBL" id="BMYJ01000015">
    <property type="protein sequence ID" value="GHC67066.1"/>
    <property type="molecule type" value="Genomic_DNA"/>
</dbReference>
<comment type="caution">
    <text evidence="1">The sequence shown here is derived from an EMBL/GenBank/DDBJ whole genome shotgun (WGS) entry which is preliminary data.</text>
</comment>
<evidence type="ECO:0000313" key="2">
    <source>
        <dbReference type="Proteomes" id="UP000638981"/>
    </source>
</evidence>
<dbReference type="Proteomes" id="UP000638981">
    <property type="component" value="Unassembled WGS sequence"/>
</dbReference>
<dbReference type="GO" id="GO:0015774">
    <property type="term" value="P:polysaccharide transport"/>
    <property type="evidence" value="ECO:0007669"/>
    <property type="project" value="InterPro"/>
</dbReference>
<dbReference type="AlphaFoldDB" id="A0A918TYV7"/>
<name>A0A918TYV7_9RHOB</name>
<proteinExistence type="predicted"/>
<dbReference type="CDD" id="cd16439">
    <property type="entry name" value="beta_Kdo_transferase_KpsC_2"/>
    <property type="match status" value="1"/>
</dbReference>
<evidence type="ECO:0000313" key="1">
    <source>
        <dbReference type="EMBL" id="GHC67066.1"/>
    </source>
</evidence>
<organism evidence="1 2">
    <name type="scientific">Neogemmobacter tilapiae</name>
    <dbReference type="NCBI Taxonomy" id="875041"/>
    <lineage>
        <taxon>Bacteria</taxon>
        <taxon>Pseudomonadati</taxon>
        <taxon>Pseudomonadota</taxon>
        <taxon>Alphaproteobacteria</taxon>
        <taxon>Rhodobacterales</taxon>
        <taxon>Paracoccaceae</taxon>
        <taxon>Neogemmobacter</taxon>
    </lineage>
</organism>
<accession>A0A918TYV7</accession>
<keyword evidence="2" id="KW-1185">Reference proteome</keyword>
<gene>
    <name evidence="1" type="primary">kpsC</name>
    <name evidence="1" type="ORF">GCM10007315_35060</name>
</gene>
<reference evidence="1" key="2">
    <citation type="submission" date="2020-09" db="EMBL/GenBank/DDBJ databases">
        <authorList>
            <person name="Sun Q."/>
            <person name="Kim S."/>
        </authorList>
    </citation>
    <scope>NUCLEOTIDE SEQUENCE</scope>
    <source>
        <strain evidence="1">KCTC 23310</strain>
    </source>
</reference>
<dbReference type="RefSeq" id="WP_229804916.1">
    <property type="nucleotide sequence ID" value="NZ_BMYJ01000015.1"/>
</dbReference>
<protein>
    <submittedName>
        <fullName evidence="1">Capsular polysaccharide biosynthesis protein</fullName>
    </submittedName>
</protein>
<reference evidence="1" key="1">
    <citation type="journal article" date="2014" name="Int. J. Syst. Evol. Microbiol.">
        <title>Complete genome sequence of Corynebacterium casei LMG S-19264T (=DSM 44701T), isolated from a smear-ripened cheese.</title>
        <authorList>
            <consortium name="US DOE Joint Genome Institute (JGI-PGF)"/>
            <person name="Walter F."/>
            <person name="Albersmeier A."/>
            <person name="Kalinowski J."/>
            <person name="Ruckert C."/>
        </authorList>
    </citation>
    <scope>NUCLEOTIDE SEQUENCE</scope>
    <source>
        <strain evidence="1">KCTC 23310</strain>
    </source>
</reference>
<sequence>MIQQPPAIPGRLFAYSLGFWRDPGLRDILRGAGHSLHLGRPGPDDGVVVWGRGPYAHRGEAMAKRHAAPLIRVEEAFLRGIRPGRQTKRAPLGLLIDPLGVHYDSSAPSMLEQILKRDPLDDAVLLQRARDGIARLRAMDLSKYNLHDPHHPPPPPGYVLIIDQTAGDASIIHGGADAARFGQMLFAAMDEHPNARILIKAHPETALGLRKGHFGGDLIKGRISLLTEPVSPHALLDGAIAVYTLSSLMGFEAILAGHRPRVFGQPFYAGWGLTADEHPPTRRGRNLSKVQLFAGAMILAPSWHDPCLNRPCSFEQALDQLEAEVRAFREDRHGHLVIGFRRWKNGWTRQFFGGEKSVLFPPNVEKALTYPEKPLLLWGITPVPPGLEDRPRLRVEDGFLRSRGLGAELLPALSLMTDPEGPYFNAQQPSLIEKTLLSETLNPTARRRAENLMRLLRQGHVNKYNLGGDLPALPAGHKVLVVGQVADDAGLLYGFADGQPQTNLDLLRRARAERPDACLIWKPHPDVEAGLRQGGIAPADLAGLADVVAANADPLALIMAVDEVWTLTSLLGFEALIRGKPVTCLGAPFYAGWGLTTDLGPVPLIRRQRPDGSPQPRPDLAALVHAAMIRAPRYRDPVTGLPCPAEVIIDRLTHGPLPQPGRIRRGLYALRKMFR</sequence>
<dbReference type="Pfam" id="PF05159">
    <property type="entry name" value="Capsule_synth"/>
    <property type="match status" value="3"/>
</dbReference>
<dbReference type="InterPro" id="IPR007833">
    <property type="entry name" value="Capsule_polysaccharide_synth"/>
</dbReference>
<dbReference type="CDD" id="cd16440">
    <property type="entry name" value="beta_Kdo_transferase_KpsC_1"/>
    <property type="match status" value="1"/>
</dbReference>